<reference evidence="2 3" key="1">
    <citation type="journal article" date="2009" name="Stand. Genomic Sci.">
        <title>Complete genome sequence of Jonesia denitrificans type strain (Prevot 55134).</title>
        <authorList>
            <person name="Pukall R."/>
            <person name="Gehrich-Schroter G."/>
            <person name="Lapidus A."/>
            <person name="Nolan M."/>
            <person name="Glavina Del Rio T."/>
            <person name="Lucas S."/>
            <person name="Chen F."/>
            <person name="Tice H."/>
            <person name="Pitluck S."/>
            <person name="Cheng J.F."/>
            <person name="Copeland A."/>
            <person name="Saunders E."/>
            <person name="Brettin T."/>
            <person name="Detter J.C."/>
            <person name="Bruce D."/>
            <person name="Goodwin L."/>
            <person name="Pati A."/>
            <person name="Ivanova N."/>
            <person name="Mavromatis K."/>
            <person name="Ovchinnikova G."/>
            <person name="Chen A."/>
            <person name="Palaniappan K."/>
            <person name="Land M."/>
            <person name="Hauser L."/>
            <person name="Chang Y.J."/>
            <person name="Jeffries C.D."/>
            <person name="Chain P."/>
            <person name="Goker M."/>
            <person name="Bristow J."/>
            <person name="Eisen J.A."/>
            <person name="Markowitz V."/>
            <person name="Hugenholtz P."/>
            <person name="Kyrpides N.C."/>
            <person name="Klenk H.P."/>
            <person name="Han C."/>
        </authorList>
    </citation>
    <scope>NUCLEOTIDE SEQUENCE [LARGE SCALE GENOMIC DNA]</scope>
    <source>
        <strain evidence="3">ATCC 14870 / DSM 20603 / BCRC 15368 / CIP 55.134 / JCM 11481 / NBRC 15587 / NCTC 10816 / Prevot 55134</strain>
    </source>
</reference>
<evidence type="ECO:0000313" key="2">
    <source>
        <dbReference type="EMBL" id="ACV09917.1"/>
    </source>
</evidence>
<proteinExistence type="predicted"/>
<feature type="compositionally biased region" description="Acidic residues" evidence="1">
    <location>
        <begin position="196"/>
        <end position="213"/>
    </location>
</feature>
<dbReference type="EMBL" id="CP001706">
    <property type="protein sequence ID" value="ACV09917.1"/>
    <property type="molecule type" value="Genomic_DNA"/>
</dbReference>
<feature type="region of interest" description="Disordered" evidence="1">
    <location>
        <begin position="189"/>
        <end position="213"/>
    </location>
</feature>
<dbReference type="RefSeq" id="WP_015772545.1">
    <property type="nucleotide sequence ID" value="NC_013174.1"/>
</dbReference>
<evidence type="ECO:0000256" key="1">
    <source>
        <dbReference type="SAM" id="MobiDB-lite"/>
    </source>
</evidence>
<name>C7R229_JONDD</name>
<sequence>MNEITVRHDPGAEIAASKEWATTMATSSLLPAAFKGNPANLFYAVELADALTIPRINAVTNIHVISGKPTMSADLMVALARNAGHKVRFHTAPDGKAVKAELIRADDPDFVFESVWTWDRAVAAKLTAKDTWKNFPQAMLRARAASEVIRQGASEVLVGVIYTPDELGAEVDKTGAPVQDRTRSAFAMAAEPAPEPAEEPFELGEIEYTEEVS</sequence>
<gene>
    <name evidence="2" type="ordered locus">Jden_2282</name>
</gene>
<evidence type="ECO:0000313" key="3">
    <source>
        <dbReference type="Proteomes" id="UP000000628"/>
    </source>
</evidence>
<dbReference type="AlphaFoldDB" id="C7R229"/>
<dbReference type="STRING" id="471856.Jden_2282"/>
<dbReference type="OrthoDB" id="3194907at2"/>
<dbReference type="KEGG" id="jde:Jden_2282"/>
<dbReference type="eggNOG" id="ENOG5030Z9E">
    <property type="taxonomic scope" value="Bacteria"/>
</dbReference>
<protein>
    <submittedName>
        <fullName evidence="2">Uncharacterized protein</fullName>
    </submittedName>
</protein>
<organism evidence="2 3">
    <name type="scientific">Jonesia denitrificans (strain ATCC 14870 / DSM 20603 / BCRC 15368 / CIP 55.134 / JCM 11481 / NBRC 15587 / NCTC 10816 / Prevot 55134)</name>
    <name type="common">Listeria denitrificans</name>
    <dbReference type="NCBI Taxonomy" id="471856"/>
    <lineage>
        <taxon>Bacteria</taxon>
        <taxon>Bacillati</taxon>
        <taxon>Actinomycetota</taxon>
        <taxon>Actinomycetes</taxon>
        <taxon>Micrococcales</taxon>
        <taxon>Jonesiaceae</taxon>
        <taxon>Jonesia</taxon>
    </lineage>
</organism>
<dbReference type="Proteomes" id="UP000000628">
    <property type="component" value="Chromosome"/>
</dbReference>
<dbReference type="HOGENOM" id="CLU_1292953_0_0_11"/>
<accession>C7R229</accession>
<keyword evidence="3" id="KW-1185">Reference proteome</keyword>